<dbReference type="AlphaFoldDB" id="A0A9P6FK47"/>
<evidence type="ECO:0000313" key="2">
    <source>
        <dbReference type="EMBL" id="KAF9572331.1"/>
    </source>
</evidence>
<evidence type="ECO:0000313" key="3">
    <source>
        <dbReference type="Proteomes" id="UP000780801"/>
    </source>
</evidence>
<protein>
    <submittedName>
        <fullName evidence="2">Uncharacterized protein</fullName>
    </submittedName>
</protein>
<feature type="compositionally biased region" description="Low complexity" evidence="1">
    <location>
        <begin position="197"/>
        <end position="227"/>
    </location>
</feature>
<keyword evidence="3" id="KW-1185">Reference proteome</keyword>
<proteinExistence type="predicted"/>
<feature type="region of interest" description="Disordered" evidence="1">
    <location>
        <begin position="1"/>
        <end position="30"/>
    </location>
</feature>
<evidence type="ECO:0000256" key="1">
    <source>
        <dbReference type="SAM" id="MobiDB-lite"/>
    </source>
</evidence>
<dbReference type="OrthoDB" id="3981028at2759"/>
<feature type="non-terminal residue" evidence="2">
    <location>
        <position position="1"/>
    </location>
</feature>
<feature type="region of interest" description="Disordered" evidence="1">
    <location>
        <begin position="188"/>
        <end position="227"/>
    </location>
</feature>
<feature type="compositionally biased region" description="Low complexity" evidence="1">
    <location>
        <begin position="11"/>
        <end position="30"/>
    </location>
</feature>
<name>A0A9P6FK47_9FUNG</name>
<dbReference type="EMBL" id="JAABOA010005908">
    <property type="protein sequence ID" value="KAF9572331.1"/>
    <property type="molecule type" value="Genomic_DNA"/>
</dbReference>
<dbReference type="Proteomes" id="UP000780801">
    <property type="component" value="Unassembled WGS sequence"/>
</dbReference>
<organism evidence="2 3">
    <name type="scientific">Lunasporangiospora selenospora</name>
    <dbReference type="NCBI Taxonomy" id="979761"/>
    <lineage>
        <taxon>Eukaryota</taxon>
        <taxon>Fungi</taxon>
        <taxon>Fungi incertae sedis</taxon>
        <taxon>Mucoromycota</taxon>
        <taxon>Mortierellomycotina</taxon>
        <taxon>Mortierellomycetes</taxon>
        <taxon>Mortierellales</taxon>
        <taxon>Mortierellaceae</taxon>
        <taxon>Lunasporangiospora</taxon>
    </lineage>
</organism>
<reference evidence="2" key="1">
    <citation type="journal article" date="2020" name="Fungal Divers.">
        <title>Resolving the Mortierellaceae phylogeny through synthesis of multi-gene phylogenetics and phylogenomics.</title>
        <authorList>
            <person name="Vandepol N."/>
            <person name="Liber J."/>
            <person name="Desiro A."/>
            <person name="Na H."/>
            <person name="Kennedy M."/>
            <person name="Barry K."/>
            <person name="Grigoriev I.V."/>
            <person name="Miller A.N."/>
            <person name="O'Donnell K."/>
            <person name="Stajich J.E."/>
            <person name="Bonito G."/>
        </authorList>
    </citation>
    <scope>NUCLEOTIDE SEQUENCE</scope>
    <source>
        <strain evidence="2">KOD1015</strain>
    </source>
</reference>
<gene>
    <name evidence="2" type="ORF">BGW38_008535</name>
</gene>
<sequence length="243" mass="26941">MLSDQTHSVDQGGQLRQQQQKQQQQQQQAYGGFRKSLAGLVTGAGKESPEKLVRDLWKRVVEDYGGLEGDIDGQVMVPFVLLCINQKLYKLGRQVTEAYLATIPEGMLIHLETAAGAQTPKDMEGAKHSLMTNYERLVELYVVHVLAKLGEWDYAQQFLEFNTVLPESYKEVYAKILHKLRQKSLRPKKDSVKKSISRASSSTASSTSTSSFSTSTVSSTISSSLTSPTLAHQTLDTKNDLEG</sequence>
<accession>A0A9P6FK47</accession>
<comment type="caution">
    <text evidence="2">The sequence shown here is derived from an EMBL/GenBank/DDBJ whole genome shotgun (WGS) entry which is preliminary data.</text>
</comment>